<dbReference type="NCBIfam" id="TIGR00857">
    <property type="entry name" value="pyrC_multi"/>
    <property type="match status" value="1"/>
</dbReference>
<dbReference type="Proteomes" id="UP000324996">
    <property type="component" value="Unassembled WGS sequence"/>
</dbReference>
<dbReference type="SUPFAM" id="SSF51556">
    <property type="entry name" value="Metallo-dependent hydrolases"/>
    <property type="match status" value="1"/>
</dbReference>
<feature type="domain" description="Dihydroorotase catalytic" evidence="3">
    <location>
        <begin position="68"/>
        <end position="229"/>
    </location>
</feature>
<evidence type="ECO:0000313" key="5">
    <source>
        <dbReference type="Proteomes" id="UP000324996"/>
    </source>
</evidence>
<dbReference type="EMBL" id="BKCN01000020">
    <property type="protein sequence ID" value="GER05250.1"/>
    <property type="molecule type" value="Genomic_DNA"/>
</dbReference>
<protein>
    <submittedName>
        <fullName evidence="4">Dihydroorotase</fullName>
    </submittedName>
</protein>
<dbReference type="GO" id="GO:0004038">
    <property type="term" value="F:allantoinase activity"/>
    <property type="evidence" value="ECO:0007669"/>
    <property type="project" value="TreeGrafter"/>
</dbReference>
<dbReference type="SUPFAM" id="SSF51338">
    <property type="entry name" value="Composite domain of metallo-dependent hydrolases"/>
    <property type="match status" value="1"/>
</dbReference>
<dbReference type="PANTHER" id="PTHR43668">
    <property type="entry name" value="ALLANTOINASE"/>
    <property type="match status" value="1"/>
</dbReference>
<dbReference type="Pfam" id="PF01979">
    <property type="entry name" value="Amidohydro_1"/>
    <property type="match status" value="1"/>
</dbReference>
<accession>A0A5A7NCP7</accession>
<dbReference type="InterPro" id="IPR024403">
    <property type="entry name" value="DHOase_cat"/>
</dbReference>
<dbReference type="AlphaFoldDB" id="A0A5A7NCP7"/>
<keyword evidence="5" id="KW-1185">Reference proteome</keyword>
<dbReference type="RefSeq" id="WP_042086400.1">
    <property type="nucleotide sequence ID" value="NZ_BKCN01000020.1"/>
</dbReference>
<proteinExistence type="predicted"/>
<dbReference type="InterPro" id="IPR050138">
    <property type="entry name" value="DHOase/Allantoinase_Hydrolase"/>
</dbReference>
<keyword evidence="1" id="KW-0665">Pyrimidine biosynthesis</keyword>
<feature type="domain" description="Amidohydrolase-related" evidence="2">
    <location>
        <begin position="273"/>
        <end position="409"/>
    </location>
</feature>
<dbReference type="CDD" id="cd01317">
    <property type="entry name" value="DHOase_IIa"/>
    <property type="match status" value="1"/>
</dbReference>
<sequence length="417" mass="44478">MQTAYLNARLIDPASGLDVQGGLLVDDGLIQSLGAEITTAPDGYETIDCKGHVLAPGLIDLCSFRADSAAAAAGGITTVVLMPDQSPPHDDAAMIATNARPYPKKGEGVRILPIGAATQGLRGEAMAEIGLMADAGAVGFSNGRRALGDSAIMRRLLEYSALFDRMILHHAEDPGLAANGMMNEGETATRLGLQGIPVEAEVMMIERDARLVDISGGRLHHLQISTAESLEAIQRNRAQGRRMSCGTSPQYFLLNELAVTDYRTFAKMSPPLRSENDRAAMVAGLKAGLIDVICSGHDPHDQESKRLPFAEAAFGMVGYQTLLPLSLMLYHAYDLPLIHVLAMLSYHPAKLLGLPGGRLAPGAPADLVLFDLDKPWRIDPGDFLSDTQNTPFEGQPVEGKVLRTIVGGHDVFVEGTP</sequence>
<dbReference type="InterPro" id="IPR011059">
    <property type="entry name" value="Metal-dep_hydrolase_composite"/>
</dbReference>
<evidence type="ECO:0000259" key="3">
    <source>
        <dbReference type="Pfam" id="PF12890"/>
    </source>
</evidence>
<dbReference type="InterPro" id="IPR004722">
    <property type="entry name" value="DHOase"/>
</dbReference>
<dbReference type="Pfam" id="PF12890">
    <property type="entry name" value="DHOase"/>
    <property type="match status" value="1"/>
</dbReference>
<comment type="caution">
    <text evidence="4">The sequence shown here is derived from an EMBL/GenBank/DDBJ whole genome shotgun (WGS) entry which is preliminary data.</text>
</comment>
<organism evidence="4 5">
    <name type="scientific">Iodidimonas nitroreducens</name>
    <dbReference type="NCBI Taxonomy" id="1236968"/>
    <lineage>
        <taxon>Bacteria</taxon>
        <taxon>Pseudomonadati</taxon>
        <taxon>Pseudomonadota</taxon>
        <taxon>Alphaproteobacteria</taxon>
        <taxon>Iodidimonadales</taxon>
        <taxon>Iodidimonadaceae</taxon>
        <taxon>Iodidimonas</taxon>
    </lineage>
</organism>
<dbReference type="Gene3D" id="3.20.20.140">
    <property type="entry name" value="Metal-dependent hydrolases"/>
    <property type="match status" value="1"/>
</dbReference>
<dbReference type="GO" id="GO:0005737">
    <property type="term" value="C:cytoplasm"/>
    <property type="evidence" value="ECO:0007669"/>
    <property type="project" value="TreeGrafter"/>
</dbReference>
<dbReference type="Gene3D" id="2.30.40.10">
    <property type="entry name" value="Urease, subunit C, domain 1"/>
    <property type="match status" value="1"/>
</dbReference>
<dbReference type="InterPro" id="IPR006680">
    <property type="entry name" value="Amidohydro-rel"/>
</dbReference>
<reference evidence="4 5" key="1">
    <citation type="submission" date="2019-09" db="EMBL/GenBank/DDBJ databases">
        <title>NBRP : Genome information of microbial organism related human and environment.</title>
        <authorList>
            <person name="Hattori M."/>
            <person name="Oshima K."/>
            <person name="Inaba H."/>
            <person name="Suda W."/>
            <person name="Sakamoto M."/>
            <person name="Iino T."/>
            <person name="Kitahara M."/>
            <person name="Oshida Y."/>
            <person name="Iida T."/>
            <person name="Kudo T."/>
            <person name="Itoh T."/>
            <person name="Ohkuma M."/>
        </authorList>
    </citation>
    <scope>NUCLEOTIDE SEQUENCE [LARGE SCALE GENOMIC DNA]</scope>
    <source>
        <strain evidence="4 5">Q-1</strain>
    </source>
</reference>
<dbReference type="GO" id="GO:0004151">
    <property type="term" value="F:dihydroorotase activity"/>
    <property type="evidence" value="ECO:0007669"/>
    <property type="project" value="InterPro"/>
</dbReference>
<evidence type="ECO:0000259" key="2">
    <source>
        <dbReference type="Pfam" id="PF01979"/>
    </source>
</evidence>
<dbReference type="PANTHER" id="PTHR43668:SF2">
    <property type="entry name" value="ALLANTOINASE"/>
    <property type="match status" value="1"/>
</dbReference>
<dbReference type="GO" id="GO:0006145">
    <property type="term" value="P:purine nucleobase catabolic process"/>
    <property type="evidence" value="ECO:0007669"/>
    <property type="project" value="TreeGrafter"/>
</dbReference>
<dbReference type="InterPro" id="IPR032466">
    <property type="entry name" value="Metal_Hydrolase"/>
</dbReference>
<evidence type="ECO:0000313" key="4">
    <source>
        <dbReference type="EMBL" id="GER05250.1"/>
    </source>
</evidence>
<dbReference type="GO" id="GO:0006221">
    <property type="term" value="P:pyrimidine nucleotide biosynthetic process"/>
    <property type="evidence" value="ECO:0007669"/>
    <property type="project" value="UniProtKB-KW"/>
</dbReference>
<dbReference type="GO" id="GO:0046872">
    <property type="term" value="F:metal ion binding"/>
    <property type="evidence" value="ECO:0007669"/>
    <property type="project" value="InterPro"/>
</dbReference>
<evidence type="ECO:0000256" key="1">
    <source>
        <dbReference type="ARBA" id="ARBA00022975"/>
    </source>
</evidence>
<name>A0A5A7NCP7_9PROT</name>
<gene>
    <name evidence="4" type="primary">pyrC_2</name>
    <name evidence="4" type="ORF">JCM17846_29320</name>
</gene>